<dbReference type="NCBIfam" id="TIGR02602">
    <property type="entry name" value="8TM_EpsH"/>
    <property type="match status" value="1"/>
</dbReference>
<dbReference type="AlphaFoldDB" id="A0A2U2J537"/>
<feature type="transmembrane region" description="Helical" evidence="8">
    <location>
        <begin position="57"/>
        <end position="72"/>
    </location>
</feature>
<feature type="transmembrane region" description="Helical" evidence="8">
    <location>
        <begin position="84"/>
        <end position="101"/>
    </location>
</feature>
<keyword evidence="7 8" id="KW-0472">Membrane</keyword>
<evidence type="ECO:0000256" key="6">
    <source>
        <dbReference type="ARBA" id="ARBA00022989"/>
    </source>
</evidence>
<keyword evidence="2" id="KW-1003">Cell membrane</keyword>
<evidence type="ECO:0000256" key="1">
    <source>
        <dbReference type="ARBA" id="ARBA00004651"/>
    </source>
</evidence>
<feature type="transmembrane region" description="Helical" evidence="8">
    <location>
        <begin position="268"/>
        <end position="292"/>
    </location>
</feature>
<proteinExistence type="predicted"/>
<evidence type="ECO:0000256" key="2">
    <source>
        <dbReference type="ARBA" id="ARBA00022475"/>
    </source>
</evidence>
<evidence type="ECO:0000256" key="4">
    <source>
        <dbReference type="ARBA" id="ARBA00022692"/>
    </source>
</evidence>
<comment type="subcellular location">
    <subcellularLocation>
        <location evidence="1">Cell membrane</location>
        <topology evidence="1">Multi-pass membrane protein</topology>
    </subcellularLocation>
</comment>
<evidence type="ECO:0000256" key="5">
    <source>
        <dbReference type="ARBA" id="ARBA00022801"/>
    </source>
</evidence>
<feature type="transmembrane region" description="Helical" evidence="8">
    <location>
        <begin position="230"/>
        <end position="256"/>
    </location>
</feature>
<evidence type="ECO:0000256" key="3">
    <source>
        <dbReference type="ARBA" id="ARBA00022670"/>
    </source>
</evidence>
<dbReference type="GO" id="GO:0008233">
    <property type="term" value="F:peptidase activity"/>
    <property type="evidence" value="ECO:0007669"/>
    <property type="project" value="UniProtKB-KW"/>
</dbReference>
<dbReference type="InterPro" id="IPR019127">
    <property type="entry name" value="Exosortase"/>
</dbReference>
<feature type="transmembrane region" description="Helical" evidence="8">
    <location>
        <begin position="200"/>
        <end position="218"/>
    </location>
</feature>
<dbReference type="Pfam" id="PF09721">
    <property type="entry name" value="Exosortase_EpsH"/>
    <property type="match status" value="1"/>
</dbReference>
<dbReference type="GO" id="GO:0006508">
    <property type="term" value="P:proteolysis"/>
    <property type="evidence" value="ECO:0007669"/>
    <property type="project" value="UniProtKB-KW"/>
</dbReference>
<sequence length="298" mass="31626">MRLATIEGSQGGVARRARQAPPSPALISGALLTIGILGLTLPTLFSLAQTSWRSDQGAHGPFVLFIALWLFWRAGPPASARPGPASLGALGLVPALILYALGRNYGILIFETAGLYLSLIAIIFLRWGRTGLGHYWFPILFLGFLLPVPESFVAQATQPLKLWISDSVVTLLHQLGYLVGRSGVSIQVAQYSLLVEDACAGLNSLLGLTAVGLLYVHLARNAGRLHSALLCAAIIPIAIAANFLRVVILVLLTVYSGDRVAQGFSHDLAGITMFAIALAGMFAVDAGIAAVLPRDRRE</sequence>
<keyword evidence="4 8" id="KW-0812">Transmembrane</keyword>
<dbReference type="NCBIfam" id="TIGR04178">
    <property type="entry name" value="exo_archaeo"/>
    <property type="match status" value="1"/>
</dbReference>
<dbReference type="EMBL" id="QFFF01000001">
    <property type="protein sequence ID" value="PWG03456.1"/>
    <property type="molecule type" value="Genomic_DNA"/>
</dbReference>
<organism evidence="9 10">
    <name type="scientific">Allosphingosinicella humi</name>
    <dbReference type="NCBI Taxonomy" id="2068657"/>
    <lineage>
        <taxon>Bacteria</taxon>
        <taxon>Pseudomonadati</taxon>
        <taxon>Pseudomonadota</taxon>
        <taxon>Alphaproteobacteria</taxon>
        <taxon>Sphingomonadales</taxon>
        <taxon>Sphingomonadaceae</taxon>
        <taxon>Allosphingosinicella</taxon>
    </lineage>
</organism>
<reference evidence="9 10" key="1">
    <citation type="submission" date="2018-05" db="EMBL/GenBank/DDBJ databases">
        <title>Genome of Sphingosinicella humi QZX222.</title>
        <authorList>
            <person name="Qiao Z."/>
            <person name="Wang G."/>
        </authorList>
    </citation>
    <scope>NUCLEOTIDE SEQUENCE [LARGE SCALE GENOMIC DNA]</scope>
    <source>
        <strain evidence="9 10">QZX222</strain>
    </source>
</reference>
<keyword evidence="3" id="KW-0645">Protease</keyword>
<dbReference type="GO" id="GO:0005886">
    <property type="term" value="C:plasma membrane"/>
    <property type="evidence" value="ECO:0007669"/>
    <property type="project" value="UniProtKB-SubCell"/>
</dbReference>
<dbReference type="OrthoDB" id="9797363at2"/>
<name>A0A2U2J537_9SPHN</name>
<keyword evidence="5" id="KW-0378">Hydrolase</keyword>
<evidence type="ECO:0000313" key="10">
    <source>
        <dbReference type="Proteomes" id="UP000245916"/>
    </source>
</evidence>
<dbReference type="InterPro" id="IPR013426">
    <property type="entry name" value="EpsH-like"/>
</dbReference>
<feature type="transmembrane region" description="Helical" evidence="8">
    <location>
        <begin position="108"/>
        <end position="128"/>
    </location>
</feature>
<evidence type="ECO:0000313" key="9">
    <source>
        <dbReference type="EMBL" id="PWG03456.1"/>
    </source>
</evidence>
<protein>
    <submittedName>
        <fullName evidence="9">Exosortase</fullName>
    </submittedName>
</protein>
<dbReference type="Proteomes" id="UP000245916">
    <property type="component" value="Unassembled WGS sequence"/>
</dbReference>
<keyword evidence="6 8" id="KW-1133">Transmembrane helix</keyword>
<evidence type="ECO:0000256" key="7">
    <source>
        <dbReference type="ARBA" id="ARBA00023136"/>
    </source>
</evidence>
<comment type="caution">
    <text evidence="9">The sequence shown here is derived from an EMBL/GenBank/DDBJ whole genome shotgun (WGS) entry which is preliminary data.</text>
</comment>
<evidence type="ECO:0000256" key="8">
    <source>
        <dbReference type="SAM" id="Phobius"/>
    </source>
</evidence>
<gene>
    <name evidence="9" type="ORF">DF286_11675</name>
</gene>
<keyword evidence="10" id="KW-1185">Reference proteome</keyword>
<feature type="transmembrane region" description="Helical" evidence="8">
    <location>
        <begin position="134"/>
        <end position="153"/>
    </location>
</feature>
<dbReference type="RefSeq" id="WP_109271594.1">
    <property type="nucleotide sequence ID" value="NZ_QFFF01000001.1"/>
</dbReference>
<accession>A0A2U2J537</accession>
<feature type="transmembrane region" description="Helical" evidence="8">
    <location>
        <begin position="25"/>
        <end position="45"/>
    </location>
</feature>
<dbReference type="InterPro" id="IPR026392">
    <property type="entry name" value="Exo/Archaeosortase_dom"/>
</dbReference>